<dbReference type="Proteomes" id="UP000235315">
    <property type="component" value="Chromosome"/>
</dbReference>
<dbReference type="SUPFAM" id="SSF51735">
    <property type="entry name" value="NAD(P)-binding Rossmann-fold domains"/>
    <property type="match status" value="1"/>
</dbReference>
<dbReference type="SUPFAM" id="SSF48179">
    <property type="entry name" value="6-phosphogluconate dehydrogenase C-terminal domain-like"/>
    <property type="match status" value="1"/>
</dbReference>
<dbReference type="PANTHER" id="PTHR21363">
    <property type="entry name" value="PREPHENATE DEHYDROGENASE"/>
    <property type="match status" value="1"/>
</dbReference>
<dbReference type="InterPro" id="IPR050812">
    <property type="entry name" value="Preph/Arog_dehydrog"/>
</dbReference>
<protein>
    <submittedName>
        <fullName evidence="3">Prephenate dehydrogenase</fullName>
    </submittedName>
</protein>
<feature type="domain" description="Prephenate/arogenate dehydrogenase" evidence="2">
    <location>
        <begin position="1"/>
        <end position="269"/>
    </location>
</feature>
<evidence type="ECO:0000256" key="1">
    <source>
        <dbReference type="ARBA" id="ARBA00023002"/>
    </source>
</evidence>
<dbReference type="Pfam" id="PF20463">
    <property type="entry name" value="PDH_C"/>
    <property type="match status" value="1"/>
</dbReference>
<dbReference type="Gene3D" id="1.10.3660.10">
    <property type="entry name" value="6-phosphogluconate dehydrogenase C-terminal like domain"/>
    <property type="match status" value="1"/>
</dbReference>
<name>A0ABN5GFF5_PSEO1</name>
<evidence type="ECO:0000313" key="3">
    <source>
        <dbReference type="EMBL" id="AUO49391.1"/>
    </source>
</evidence>
<gene>
    <name evidence="3" type="ORF">C1C98_30080</name>
</gene>
<dbReference type="PANTHER" id="PTHR21363:SF0">
    <property type="entry name" value="PREPHENATE DEHYDROGENASE [NADP(+)]"/>
    <property type="match status" value="1"/>
</dbReference>
<dbReference type="InterPro" id="IPR003099">
    <property type="entry name" value="Prephen_DH"/>
</dbReference>
<evidence type="ECO:0000259" key="2">
    <source>
        <dbReference type="PROSITE" id="PS51176"/>
    </source>
</evidence>
<accession>A0ABN5GFF5</accession>
<keyword evidence="1" id="KW-0560">Oxidoreductase</keyword>
<dbReference type="PROSITE" id="PS51176">
    <property type="entry name" value="PDH_ADH"/>
    <property type="match status" value="1"/>
</dbReference>
<reference evidence="3 4" key="1">
    <citation type="submission" date="2018-01" db="EMBL/GenBank/DDBJ databases">
        <title>Tropical forage species Digitaria eriantha prevents oxidative stress under low temperature conditions by the incorporation of polyhydroxybutyrate-producing endophytic bacteria.</title>
        <authorList>
            <person name="Stritzler M."/>
            <person name="Ayub N."/>
        </authorList>
    </citation>
    <scope>NUCLEOTIDE SEQUENCE [LARGE SCALE GENOMIC DNA]</scope>
    <source>
        <strain evidence="3 4">FR1</strain>
    </source>
</reference>
<proteinExistence type="predicted"/>
<sequence>MVGSFIAGILSKTENTLTVVDVVPPRAPLDHCVIDVLNMPERVPALLEAATVIIFALPEDVAIRGLECFVEQIPSVNVIVNTCSVQAPFQSRAAELFPGVASVGINPMFAPTLDCTGRPVVLCERQESEAGGRLATLLQANAMRVTRLSPDEHDQVMAVCQALPHAAILAFAFALERSGCDMDTLHAVAPPPMKTMLSLAARILHNAPVIYWDIQKHNSAGQQQRDQLSASLAFLDHLCRSDTPSAFADELNAVQRQLGAYVDVYGKTCETLFNVLSSSRRND</sequence>
<dbReference type="InterPro" id="IPR008927">
    <property type="entry name" value="6-PGluconate_DH-like_C_sf"/>
</dbReference>
<dbReference type="InterPro" id="IPR046825">
    <property type="entry name" value="PDH_C"/>
</dbReference>
<organism evidence="3 4">
    <name type="scientific">Pseudomonas ogarae (strain DSM 112162 / CECT 30235 / F113)</name>
    <dbReference type="NCBI Taxonomy" id="1114970"/>
    <lineage>
        <taxon>Bacteria</taxon>
        <taxon>Pseudomonadati</taxon>
        <taxon>Pseudomonadota</taxon>
        <taxon>Gammaproteobacteria</taxon>
        <taxon>Pseudomonadales</taxon>
        <taxon>Pseudomonadaceae</taxon>
        <taxon>Pseudomonas</taxon>
    </lineage>
</organism>
<evidence type="ECO:0000313" key="4">
    <source>
        <dbReference type="Proteomes" id="UP000235315"/>
    </source>
</evidence>
<dbReference type="EMBL" id="CP025738">
    <property type="protein sequence ID" value="AUO49391.1"/>
    <property type="molecule type" value="Genomic_DNA"/>
</dbReference>
<dbReference type="Gene3D" id="3.40.50.720">
    <property type="entry name" value="NAD(P)-binding Rossmann-like Domain"/>
    <property type="match status" value="1"/>
</dbReference>
<keyword evidence="4" id="KW-1185">Reference proteome</keyword>
<dbReference type="InterPro" id="IPR036291">
    <property type="entry name" value="NAD(P)-bd_dom_sf"/>
</dbReference>